<dbReference type="Proteomes" id="UP000191110">
    <property type="component" value="Unassembled WGS sequence"/>
</dbReference>
<gene>
    <name evidence="1" type="ORF">BOW53_03260</name>
</gene>
<dbReference type="RefSeq" id="WP_078482701.1">
    <property type="nucleotide sequence ID" value="NZ_MPRL01000008.1"/>
</dbReference>
<keyword evidence="2" id="KW-1185">Reference proteome</keyword>
<reference evidence="1 2" key="1">
    <citation type="submission" date="2016-11" db="EMBL/GenBank/DDBJ databases">
        <title>Mixed transmission modes and dynamic genome evolution in an obligate animal-bacterial symbiosis.</title>
        <authorList>
            <person name="Russell S.L."/>
            <person name="Corbett-Detig R.B."/>
            <person name="Cavanaugh C.M."/>
        </authorList>
    </citation>
    <scope>NUCLEOTIDE SEQUENCE [LARGE SCALE GENOMIC DNA]</scope>
    <source>
        <strain evidence="1">Sveles-Q1</strain>
    </source>
</reference>
<accession>A0A1T2L940</accession>
<evidence type="ECO:0000313" key="2">
    <source>
        <dbReference type="Proteomes" id="UP000191110"/>
    </source>
</evidence>
<evidence type="ECO:0000313" key="1">
    <source>
        <dbReference type="EMBL" id="OOZ41590.1"/>
    </source>
</evidence>
<dbReference type="OrthoDB" id="5783548at2"/>
<organism evidence="1 2">
    <name type="scientific">Solemya pervernicosa gill symbiont</name>
    <dbReference type="NCBI Taxonomy" id="642797"/>
    <lineage>
        <taxon>Bacteria</taxon>
        <taxon>Pseudomonadati</taxon>
        <taxon>Pseudomonadota</taxon>
        <taxon>Gammaproteobacteria</taxon>
        <taxon>sulfur-oxidizing symbionts</taxon>
    </lineage>
</organism>
<proteinExistence type="predicted"/>
<evidence type="ECO:0008006" key="3">
    <source>
        <dbReference type="Google" id="ProtNLM"/>
    </source>
</evidence>
<comment type="caution">
    <text evidence="1">The sequence shown here is derived from an EMBL/GenBank/DDBJ whole genome shotgun (WGS) entry which is preliminary data.</text>
</comment>
<protein>
    <recommendedName>
        <fullName evidence="3">IrrE N-terminal-like domain-containing protein</fullName>
    </recommendedName>
</protein>
<sequence length="162" mass="18026">MNVLNCGEVGLEPLQRVLKPYGMVVEGVAAEEEIPGSFWGDEEAGLIENRLLVRDDTPLHSALHEACHYICMDQSRRQGLHTDAGGGYDEENGVCYLQVLLADRIAGFGRARMFADMDAWGYSFRLGSSQRWFEQDAVDANQWLADHNLLDAAGEPNGQLRQ</sequence>
<name>A0A1T2L940_9GAMM</name>
<dbReference type="AlphaFoldDB" id="A0A1T2L940"/>
<dbReference type="EMBL" id="MPRL01000008">
    <property type="protein sequence ID" value="OOZ41590.1"/>
    <property type="molecule type" value="Genomic_DNA"/>
</dbReference>